<evidence type="ECO:0000256" key="14">
    <source>
        <dbReference type="ARBA" id="ARBA00023002"/>
    </source>
</evidence>
<dbReference type="SUPFAM" id="SSF56176">
    <property type="entry name" value="FAD-binding/transporter-associated domain-like"/>
    <property type="match status" value="1"/>
</dbReference>
<protein>
    <recommendedName>
        <fullName evidence="6 19">UDP-N-acetylenolpyruvoylglucosamine reductase</fullName>
        <ecNumber evidence="5 19">1.3.1.98</ecNumber>
    </recommendedName>
    <alternativeName>
        <fullName evidence="17 19">UDP-N-acetylmuramate dehydrogenase</fullName>
    </alternativeName>
</protein>
<keyword evidence="9 19" id="KW-0285">Flavoprotein</keyword>
<dbReference type="InterPro" id="IPR016166">
    <property type="entry name" value="FAD-bd_PCMH"/>
</dbReference>
<evidence type="ECO:0000256" key="15">
    <source>
        <dbReference type="ARBA" id="ARBA00023306"/>
    </source>
</evidence>
<dbReference type="AlphaFoldDB" id="A0A1G1KS39"/>
<dbReference type="GO" id="GO:0071949">
    <property type="term" value="F:FAD binding"/>
    <property type="evidence" value="ECO:0007669"/>
    <property type="project" value="InterPro"/>
</dbReference>
<evidence type="ECO:0000256" key="10">
    <source>
        <dbReference type="ARBA" id="ARBA00022827"/>
    </source>
</evidence>
<dbReference type="EMBL" id="MHFR01000059">
    <property type="protein sequence ID" value="OGW95751.1"/>
    <property type="molecule type" value="Genomic_DNA"/>
</dbReference>
<feature type="domain" description="FAD-binding PCMH-type" evidence="20">
    <location>
        <begin position="33"/>
        <end position="198"/>
    </location>
</feature>
<dbReference type="SUPFAM" id="SSF56194">
    <property type="entry name" value="Uridine diphospho-N-Acetylenolpyruvylglucosamine reductase, MurB, C-terminal domain"/>
    <property type="match status" value="1"/>
</dbReference>
<evidence type="ECO:0000256" key="1">
    <source>
        <dbReference type="ARBA" id="ARBA00001974"/>
    </source>
</evidence>
<dbReference type="HAMAP" id="MF_00037">
    <property type="entry name" value="MurB"/>
    <property type="match status" value="1"/>
</dbReference>
<dbReference type="PANTHER" id="PTHR21071">
    <property type="entry name" value="UDP-N-ACETYLENOLPYRUVOYLGLUCOSAMINE REDUCTASE"/>
    <property type="match status" value="1"/>
</dbReference>
<evidence type="ECO:0000256" key="2">
    <source>
        <dbReference type="ARBA" id="ARBA00003921"/>
    </source>
</evidence>
<evidence type="ECO:0000256" key="3">
    <source>
        <dbReference type="ARBA" id="ARBA00004496"/>
    </source>
</evidence>
<dbReference type="Pfam" id="PF02873">
    <property type="entry name" value="MurB_C"/>
    <property type="match status" value="1"/>
</dbReference>
<dbReference type="InterPro" id="IPR016169">
    <property type="entry name" value="FAD-bd_PCMH_sub2"/>
</dbReference>
<comment type="function">
    <text evidence="2 19">Cell wall formation.</text>
</comment>
<keyword evidence="7 19" id="KW-0963">Cytoplasm</keyword>
<dbReference type="Gene3D" id="3.90.78.10">
    <property type="entry name" value="UDP-N-acetylenolpyruvoylglucosamine reductase, C-terminal domain"/>
    <property type="match status" value="1"/>
</dbReference>
<evidence type="ECO:0000256" key="5">
    <source>
        <dbReference type="ARBA" id="ARBA00012518"/>
    </source>
</evidence>
<evidence type="ECO:0000259" key="20">
    <source>
        <dbReference type="PROSITE" id="PS51387"/>
    </source>
</evidence>
<accession>A0A1G1KS39</accession>
<dbReference type="GO" id="GO:0051301">
    <property type="term" value="P:cell division"/>
    <property type="evidence" value="ECO:0007669"/>
    <property type="project" value="UniProtKB-KW"/>
</dbReference>
<evidence type="ECO:0000256" key="16">
    <source>
        <dbReference type="ARBA" id="ARBA00023316"/>
    </source>
</evidence>
<comment type="caution">
    <text evidence="19">Lacks conserved residue(s) required for the propagation of feature annotation.</text>
</comment>
<dbReference type="NCBIfam" id="NF010480">
    <property type="entry name" value="PRK13905.1"/>
    <property type="match status" value="1"/>
</dbReference>
<dbReference type="InterPro" id="IPR011601">
    <property type="entry name" value="MurB_C"/>
</dbReference>
<dbReference type="PROSITE" id="PS51387">
    <property type="entry name" value="FAD_PCMH"/>
    <property type="match status" value="1"/>
</dbReference>
<dbReference type="InterPro" id="IPR036635">
    <property type="entry name" value="MurB_C_sf"/>
</dbReference>
<evidence type="ECO:0000256" key="9">
    <source>
        <dbReference type="ARBA" id="ARBA00022630"/>
    </source>
</evidence>
<dbReference type="InterPro" id="IPR006094">
    <property type="entry name" value="Oxid_FAD_bind_N"/>
</dbReference>
<proteinExistence type="inferred from homology"/>
<evidence type="ECO:0000256" key="6">
    <source>
        <dbReference type="ARBA" id="ARBA00015188"/>
    </source>
</evidence>
<evidence type="ECO:0000256" key="11">
    <source>
        <dbReference type="ARBA" id="ARBA00022857"/>
    </source>
</evidence>
<evidence type="ECO:0000256" key="12">
    <source>
        <dbReference type="ARBA" id="ARBA00022960"/>
    </source>
</evidence>
<evidence type="ECO:0000256" key="7">
    <source>
        <dbReference type="ARBA" id="ARBA00022490"/>
    </source>
</evidence>
<organism evidence="21 22">
    <name type="scientific">Candidatus Danuiimicrobium aquiferis</name>
    <dbReference type="NCBI Taxonomy" id="1801832"/>
    <lineage>
        <taxon>Bacteria</taxon>
        <taxon>Pseudomonadati</taxon>
        <taxon>Candidatus Omnitrophota</taxon>
        <taxon>Candidatus Danuiimicrobium</taxon>
    </lineage>
</organism>
<comment type="similarity">
    <text evidence="19">Belongs to the MurB family.</text>
</comment>
<comment type="subcellular location">
    <subcellularLocation>
        <location evidence="3 19">Cytoplasm</location>
    </subcellularLocation>
</comment>
<dbReference type="EC" id="1.3.1.98" evidence="5 19"/>
<dbReference type="NCBIfam" id="TIGR00179">
    <property type="entry name" value="murB"/>
    <property type="match status" value="1"/>
</dbReference>
<dbReference type="UniPathway" id="UPA00219"/>
<dbReference type="GO" id="GO:0009252">
    <property type="term" value="P:peptidoglycan biosynthetic process"/>
    <property type="evidence" value="ECO:0007669"/>
    <property type="project" value="UniProtKB-UniRule"/>
</dbReference>
<keyword evidence="11 19" id="KW-0521">NADP</keyword>
<dbReference type="GO" id="GO:0005829">
    <property type="term" value="C:cytosol"/>
    <property type="evidence" value="ECO:0007669"/>
    <property type="project" value="TreeGrafter"/>
</dbReference>
<evidence type="ECO:0000256" key="13">
    <source>
        <dbReference type="ARBA" id="ARBA00022984"/>
    </source>
</evidence>
<name>A0A1G1KS39_9BACT</name>
<evidence type="ECO:0000313" key="22">
    <source>
        <dbReference type="Proteomes" id="UP000178187"/>
    </source>
</evidence>
<dbReference type="GO" id="GO:0008360">
    <property type="term" value="P:regulation of cell shape"/>
    <property type="evidence" value="ECO:0007669"/>
    <property type="project" value="UniProtKB-KW"/>
</dbReference>
<dbReference type="InterPro" id="IPR016167">
    <property type="entry name" value="FAD-bd_PCMH_sub1"/>
</dbReference>
<comment type="catalytic activity">
    <reaction evidence="18 19">
        <text>UDP-N-acetyl-alpha-D-muramate + NADP(+) = UDP-N-acetyl-3-O-(1-carboxyvinyl)-alpha-D-glucosamine + NADPH + H(+)</text>
        <dbReference type="Rhea" id="RHEA:12248"/>
        <dbReference type="ChEBI" id="CHEBI:15378"/>
        <dbReference type="ChEBI" id="CHEBI:57783"/>
        <dbReference type="ChEBI" id="CHEBI:58349"/>
        <dbReference type="ChEBI" id="CHEBI:68483"/>
        <dbReference type="ChEBI" id="CHEBI:70757"/>
        <dbReference type="EC" id="1.3.1.98"/>
    </reaction>
</comment>
<evidence type="ECO:0000313" key="21">
    <source>
        <dbReference type="EMBL" id="OGW95751.1"/>
    </source>
</evidence>
<gene>
    <name evidence="19" type="primary">murB</name>
    <name evidence="21" type="ORF">A3G33_08015</name>
</gene>
<evidence type="ECO:0000256" key="4">
    <source>
        <dbReference type="ARBA" id="ARBA00004752"/>
    </source>
</evidence>
<dbReference type="Gene3D" id="3.30.43.10">
    <property type="entry name" value="Uridine Diphospho-n-acetylenolpyruvylglucosamine Reductase, domain 2"/>
    <property type="match status" value="1"/>
</dbReference>
<evidence type="ECO:0000256" key="8">
    <source>
        <dbReference type="ARBA" id="ARBA00022618"/>
    </source>
</evidence>
<keyword evidence="15 19" id="KW-0131">Cell cycle</keyword>
<dbReference type="InterPro" id="IPR003170">
    <property type="entry name" value="MurB"/>
</dbReference>
<dbReference type="GO" id="GO:0071555">
    <property type="term" value="P:cell wall organization"/>
    <property type="evidence" value="ECO:0007669"/>
    <property type="project" value="UniProtKB-KW"/>
</dbReference>
<keyword evidence="10 19" id="KW-0274">FAD</keyword>
<reference evidence="21 22" key="1">
    <citation type="journal article" date="2016" name="Nat. Commun.">
        <title>Thousands of microbial genomes shed light on interconnected biogeochemical processes in an aquifer system.</title>
        <authorList>
            <person name="Anantharaman K."/>
            <person name="Brown C.T."/>
            <person name="Hug L.A."/>
            <person name="Sharon I."/>
            <person name="Castelle C.J."/>
            <person name="Probst A.J."/>
            <person name="Thomas B.C."/>
            <person name="Singh A."/>
            <person name="Wilkins M.J."/>
            <person name="Karaoz U."/>
            <person name="Brodie E.L."/>
            <person name="Williams K.H."/>
            <person name="Hubbard S.S."/>
            <person name="Banfield J.F."/>
        </authorList>
    </citation>
    <scope>NUCLEOTIDE SEQUENCE [LARGE SCALE GENOMIC DNA]</scope>
</reference>
<dbReference type="InterPro" id="IPR036318">
    <property type="entry name" value="FAD-bd_PCMH-like_sf"/>
</dbReference>
<feature type="active site" evidence="19">
    <location>
        <position position="299"/>
    </location>
</feature>
<dbReference type="Proteomes" id="UP000178187">
    <property type="component" value="Unassembled WGS sequence"/>
</dbReference>
<evidence type="ECO:0000256" key="18">
    <source>
        <dbReference type="ARBA" id="ARBA00048914"/>
    </source>
</evidence>
<keyword evidence="16 19" id="KW-0961">Cell wall biogenesis/degradation</keyword>
<comment type="pathway">
    <text evidence="4 19">Cell wall biogenesis; peptidoglycan biosynthesis.</text>
</comment>
<dbReference type="Pfam" id="PF01565">
    <property type="entry name" value="FAD_binding_4"/>
    <property type="match status" value="1"/>
</dbReference>
<keyword evidence="14 19" id="KW-0560">Oxidoreductase</keyword>
<comment type="cofactor">
    <cofactor evidence="1 19">
        <name>FAD</name>
        <dbReference type="ChEBI" id="CHEBI:57692"/>
    </cofactor>
</comment>
<keyword evidence="13 19" id="KW-0573">Peptidoglycan synthesis</keyword>
<feature type="active site" description="Proton donor" evidence="19">
    <location>
        <position position="227"/>
    </location>
</feature>
<evidence type="ECO:0000256" key="17">
    <source>
        <dbReference type="ARBA" id="ARBA00031026"/>
    </source>
</evidence>
<keyword evidence="8 19" id="KW-0132">Cell division</keyword>
<evidence type="ECO:0000256" key="19">
    <source>
        <dbReference type="HAMAP-Rule" id="MF_00037"/>
    </source>
</evidence>
<dbReference type="Gene3D" id="3.30.465.10">
    <property type="match status" value="1"/>
</dbReference>
<keyword evidence="12 19" id="KW-0133">Cell shape</keyword>
<sequence length="306" mass="34177">MQKHLTTAEISQHFKPLTSVRTQVSMKDFTTFKIGGPADILITPNSWDEAMKAKQAAKELNLPVFVLGGGSNLLVSDKGIRGVVLHIDSLRTHRWNGTVLQIDAGCEVPDTCEIARQNGMSGLEFIYGMPGSIGGAVWMNAQCYGKSISEILVSVDYIDEENQKRIYSFNSKDFSYKRSPFQEKSWIICSASFRLKPGDKNLIRKEMDAHKKDREDKGHYRFPCAGSVFKNNRAFGKPTGQLADEIGLKGFTIGGAKVADYHGNIIINTGNAAARDVLNMIEHIERDVFKHYGFKLEREVLLVGEW</sequence>
<dbReference type="GO" id="GO:0008762">
    <property type="term" value="F:UDP-N-acetylmuramate dehydrogenase activity"/>
    <property type="evidence" value="ECO:0007669"/>
    <property type="project" value="UniProtKB-UniRule"/>
</dbReference>
<comment type="caution">
    <text evidence="21">The sequence shown here is derived from an EMBL/GenBank/DDBJ whole genome shotgun (WGS) entry which is preliminary data.</text>
</comment>
<dbReference type="PANTHER" id="PTHR21071:SF4">
    <property type="entry name" value="UDP-N-ACETYLENOLPYRUVOYLGLUCOSAMINE REDUCTASE"/>
    <property type="match status" value="1"/>
</dbReference>